<accession>M2TR08</accession>
<name>M2TR08_STUST</name>
<organism evidence="1 2">
    <name type="scientific">Stutzerimonas stutzeri NF13</name>
    <dbReference type="NCBI Taxonomy" id="1212548"/>
    <lineage>
        <taxon>Bacteria</taxon>
        <taxon>Pseudomonadati</taxon>
        <taxon>Pseudomonadota</taxon>
        <taxon>Gammaproteobacteria</taxon>
        <taxon>Pseudomonadales</taxon>
        <taxon>Pseudomonadaceae</taxon>
        <taxon>Stutzerimonas</taxon>
    </lineage>
</organism>
<evidence type="ECO:0000313" key="2">
    <source>
        <dbReference type="Proteomes" id="UP000011700"/>
    </source>
</evidence>
<protein>
    <recommendedName>
        <fullName evidence="3">DUF4145 domain-containing protein</fullName>
    </recommendedName>
</protein>
<dbReference type="Proteomes" id="UP000011700">
    <property type="component" value="Unassembled WGS sequence"/>
</dbReference>
<proteinExistence type="predicted"/>
<evidence type="ECO:0008006" key="3">
    <source>
        <dbReference type="Google" id="ProtNLM"/>
    </source>
</evidence>
<evidence type="ECO:0000313" key="1">
    <source>
        <dbReference type="EMBL" id="EMD99745.1"/>
    </source>
</evidence>
<gene>
    <name evidence="1" type="ORF">B381_12528</name>
</gene>
<dbReference type="eggNOG" id="ENOG50310VA">
    <property type="taxonomic scope" value="Bacteria"/>
</dbReference>
<comment type="caution">
    <text evidence="1">The sequence shown here is derived from an EMBL/GenBank/DDBJ whole genome shotgun (WGS) entry which is preliminary data.</text>
</comment>
<reference evidence="1 2" key="1">
    <citation type="journal article" date="2013" name="Genome Announc.">
        <title>Draft Genome of Pseudomonas stutzeri Strain NF13, a Nitrogen Fixer Isolated from the Galapagos Rift Hydrothermal Vent.</title>
        <authorList>
            <person name="Pena A."/>
            <person name="Busquets A."/>
            <person name="Gomila M."/>
            <person name="Mayol J."/>
            <person name="Bosch R."/>
            <person name="Nogales B."/>
            <person name="Garcia-Valdes E."/>
            <person name="Bennasar A."/>
            <person name="Lalucat J."/>
        </authorList>
    </citation>
    <scope>NUCLEOTIDE SEQUENCE [LARGE SCALE GENOMIC DNA]</scope>
    <source>
        <strain evidence="1 2">NF13</strain>
    </source>
</reference>
<sequence>MSLVRGTRPYLEKIVHQINGSYEGGWYDASAVMTRRLIETLIIELFEARGIADRIKNGGGDFLYLGDLISKLLAENTWNLSRNAKAALPRLKDVGDKSAHSRYFVAHRQDIDKLIPDLRVVIQELITLAGLK</sequence>
<dbReference type="EMBL" id="AOBS01000053">
    <property type="protein sequence ID" value="EMD99745.1"/>
    <property type="molecule type" value="Genomic_DNA"/>
</dbReference>
<dbReference type="AlphaFoldDB" id="M2TR08"/>